<evidence type="ECO:0000256" key="14">
    <source>
        <dbReference type="ARBA" id="ARBA00040599"/>
    </source>
</evidence>
<feature type="region of interest" description="Disordered" evidence="15">
    <location>
        <begin position="472"/>
        <end position="630"/>
    </location>
</feature>
<dbReference type="PROSITE" id="PS51204">
    <property type="entry name" value="HSA"/>
    <property type="match status" value="1"/>
</dbReference>
<comment type="subcellular location">
    <subcellularLocation>
        <location evidence="1">Nucleus</location>
    </subcellularLocation>
</comment>
<dbReference type="SMART" id="SM00487">
    <property type="entry name" value="DEXDc"/>
    <property type="match status" value="1"/>
</dbReference>
<feature type="compositionally biased region" description="Acidic residues" evidence="15">
    <location>
        <begin position="486"/>
        <end position="497"/>
    </location>
</feature>
<dbReference type="InterPro" id="IPR001650">
    <property type="entry name" value="Helicase_C-like"/>
</dbReference>
<accession>A0ABR4NVN8</accession>
<evidence type="ECO:0000256" key="9">
    <source>
        <dbReference type="ARBA" id="ARBA00023125"/>
    </source>
</evidence>
<evidence type="ECO:0000259" key="18">
    <source>
        <dbReference type="PROSITE" id="PS51204"/>
    </source>
</evidence>
<keyword evidence="8" id="KW-0805">Transcription regulation</keyword>
<comment type="function">
    <text evidence="13">Catalytic component of the SWR1 complex which mediates the ATP-dependent exchange of histone H2A for the H2A variant HZT1 leading to transcriptional regulation of selected genes by chromatin remodeling.</text>
</comment>
<evidence type="ECO:0000256" key="10">
    <source>
        <dbReference type="ARBA" id="ARBA00023159"/>
    </source>
</evidence>
<name>A0ABR4NVN8_9SACH</name>
<evidence type="ECO:0000256" key="6">
    <source>
        <dbReference type="ARBA" id="ARBA00022840"/>
    </source>
</evidence>
<dbReference type="InterPro" id="IPR014001">
    <property type="entry name" value="Helicase_ATP-bd"/>
</dbReference>
<dbReference type="PROSITE" id="PS51194">
    <property type="entry name" value="HELICASE_CTER"/>
    <property type="match status" value="1"/>
</dbReference>
<dbReference type="GO" id="GO:0004386">
    <property type="term" value="F:helicase activity"/>
    <property type="evidence" value="ECO:0007669"/>
    <property type="project" value="UniProtKB-KW"/>
</dbReference>
<evidence type="ECO:0000259" key="17">
    <source>
        <dbReference type="PROSITE" id="PS51194"/>
    </source>
</evidence>
<protein>
    <recommendedName>
        <fullName evidence="14">Helicase SWR1</fullName>
    </recommendedName>
</protein>
<dbReference type="Proteomes" id="UP001623330">
    <property type="component" value="Unassembled WGS sequence"/>
</dbReference>
<dbReference type="Pfam" id="PF07529">
    <property type="entry name" value="HSA"/>
    <property type="match status" value="1"/>
</dbReference>
<feature type="domain" description="HSA" evidence="18">
    <location>
        <begin position="351"/>
        <end position="423"/>
    </location>
</feature>
<feature type="compositionally biased region" description="Polar residues" evidence="15">
    <location>
        <begin position="611"/>
        <end position="622"/>
    </location>
</feature>
<evidence type="ECO:0000313" key="20">
    <source>
        <dbReference type="Proteomes" id="UP001623330"/>
    </source>
</evidence>
<sequence length="1481" mass="170928">MTKNPKNSNDQRTRALQQLTELKYEHDILTNELYHLKEFVSLVEFDPLYRESSESYNRFINENNLDWNKLFSNSEEGEDKLEEENTKRKVRKSTRQLRENGTDLEELTDAQKNLKVKLDALVDQKYDDMRKKYVNPPIDKKRPPTKKSHIKKEESLIVPSDSIKKETPTIKNDTNLKGSVTKDDIDMKIDNRKVFSKQGLYDSNEFKVLKNRNLKQNMELFQNDGINSESDYYFTTSSEEDEYFNKRKPPKKRRRINVILHPPKLAVTNPKNIAIPKYNTLDEYLDSFKMLEDEMTNQEYKSFIDEQKKIAAMIKKGINDGVLRYDSNTESVHPMTKKTTHIHYHHKPDPVQFMYKEQHLHTYQDHLVNQGIFMSKLVQNNRKARIAGAKKVAQMVEQHFKHIAGAEERRIKEEEKVKKALGRTMIQALRKRWTLAEKAYRVLKKDEDEQLKRIKGKEHLSRMLEKSSQLLGAQLNRPSEEKSDSDIDSDDDDEESSENFSSSSSETSDDEIQKLIEDQEHTDAVTSPESSDIKSTISDISNSKEPLDNPDAVSEKLETSNENEVGLEALISGGYSESENDRESSEDFDVDDSGTADSDDENLSDDSDVSMASSNDSKTNPKSKSEEKDSVENIIEEGKDADPLSVEDVPVPSLLRGDLRTYQKQGLNWLASLYNNRTNGILADEMGLGKTIQTISLLTYLACEKENWGPHLIIVPTSVLLNWEMEFKRFAPGFKVLSYYGTPQQRKEKRKGWNKPDAFHVCIVSYQLVVQDQHSFKRKKWQYMVLDEAHNIKNFRSTRWQALLNFNTQRRLLLTGTPLQNNIAELWSLLYFLMPKTIIDGQQVTGFADLDAFQQWFGRPVDKIIETGSSYEQDNEARRTVEKLHQVLRPYLLRRLKAEVEKQIPGKYEHVVYCKLSKRQRFLYDDFMSRAQTKATLASGNFMSIVNCLMQLRKVCNHPDLFEVRPIKTSFLFGESVMSCYSSLAKFMLRRIHENDNESVVNLSNLNLIITKNESDVTSHTLNSINRLACIQDFTDEVQNIRLQNKLDEIRRSNSSPVNFQNIDEFYESFSNERINESLDKIAFLGYINKLRCDKKVIYGKNLINLLASKSKGNNKWENIAAMDELMTPIQTRLINGKSTIEKFAVLTPSAVTSNVGELSLGLDDDCNLNKNLREDVLDSIVQLPNPFHQIQTKLTIAFPDKSLLQYDCGKLQKLAILLQQLKDNGHRALIFTQMTKVLDILEQFLNYHGYLYMRLDGATKIEDRQILTERFNTDPKVTVFILSSRSGGLGINLTGADTVIFYDSDWNPAMDKQCQDRCHRIGQTRDVHIYRFVSEHTIESNILKKANQKRQLDDVIIQKGEFTTDYFSKLSVRDLFGSEVVADLPSADTKPLLEAESDANKDPKKLEKLLAQAEDEDDVKAANLAMREVHVDDDDFQENENAKKLNILNGGDEEEEYDEFEGTNHVEEYMIRFIANGYYY</sequence>
<evidence type="ECO:0000259" key="16">
    <source>
        <dbReference type="PROSITE" id="PS51192"/>
    </source>
</evidence>
<keyword evidence="6" id="KW-0067">ATP-binding</keyword>
<evidence type="ECO:0000256" key="1">
    <source>
        <dbReference type="ARBA" id="ARBA00004123"/>
    </source>
</evidence>
<dbReference type="Gene3D" id="3.40.50.300">
    <property type="entry name" value="P-loop containing nucleotide triphosphate hydrolases"/>
    <property type="match status" value="1"/>
</dbReference>
<dbReference type="EMBL" id="JBEVYD010000005">
    <property type="protein sequence ID" value="KAL3232743.1"/>
    <property type="molecule type" value="Genomic_DNA"/>
</dbReference>
<keyword evidence="9" id="KW-0238">DNA-binding</keyword>
<feature type="compositionally biased region" description="Basic and acidic residues" evidence="15">
    <location>
        <begin position="511"/>
        <end position="523"/>
    </location>
</feature>
<dbReference type="InterPro" id="IPR027417">
    <property type="entry name" value="P-loop_NTPase"/>
</dbReference>
<dbReference type="InterPro" id="IPR050520">
    <property type="entry name" value="INO80/SWR1_helicase"/>
</dbReference>
<keyword evidence="5 19" id="KW-0347">Helicase</keyword>
<dbReference type="Gene3D" id="1.20.120.850">
    <property type="entry name" value="SWI2/SNF2 ATPases, N-terminal domain"/>
    <property type="match status" value="1"/>
</dbReference>
<dbReference type="InterPro" id="IPR014012">
    <property type="entry name" value="HSA_dom"/>
</dbReference>
<dbReference type="SUPFAM" id="SSF52540">
    <property type="entry name" value="P-loop containing nucleoside triphosphate hydrolases"/>
    <property type="match status" value="2"/>
</dbReference>
<evidence type="ECO:0000256" key="12">
    <source>
        <dbReference type="ARBA" id="ARBA00023242"/>
    </source>
</evidence>
<evidence type="ECO:0000313" key="19">
    <source>
        <dbReference type="EMBL" id="KAL3232743.1"/>
    </source>
</evidence>
<evidence type="ECO:0000256" key="13">
    <source>
        <dbReference type="ARBA" id="ARBA00037570"/>
    </source>
</evidence>
<feature type="compositionally biased region" description="Low complexity" evidence="15">
    <location>
        <begin position="533"/>
        <end position="544"/>
    </location>
</feature>
<comment type="similarity">
    <text evidence="2">Belongs to the SNF2/RAD54 helicase family. SWR1 subfamily.</text>
</comment>
<keyword evidence="20" id="KW-1185">Reference proteome</keyword>
<comment type="caution">
    <text evidence="19">The sequence shown here is derived from an EMBL/GenBank/DDBJ whole genome shotgun (WGS) entry which is preliminary data.</text>
</comment>
<feature type="compositionally biased region" description="Acidic residues" evidence="15">
    <location>
        <begin position="586"/>
        <end position="608"/>
    </location>
</feature>
<evidence type="ECO:0000256" key="8">
    <source>
        <dbReference type="ARBA" id="ARBA00023015"/>
    </source>
</evidence>
<dbReference type="SMART" id="SM00573">
    <property type="entry name" value="HSA"/>
    <property type="match status" value="1"/>
</dbReference>
<dbReference type="PROSITE" id="PS51192">
    <property type="entry name" value="HELICASE_ATP_BIND_1"/>
    <property type="match status" value="1"/>
</dbReference>
<proteinExistence type="inferred from homology"/>
<feature type="region of interest" description="Disordered" evidence="15">
    <location>
        <begin position="75"/>
        <end position="103"/>
    </location>
</feature>
<evidence type="ECO:0000256" key="5">
    <source>
        <dbReference type="ARBA" id="ARBA00022806"/>
    </source>
</evidence>
<evidence type="ECO:0000256" key="7">
    <source>
        <dbReference type="ARBA" id="ARBA00022853"/>
    </source>
</evidence>
<keyword evidence="11" id="KW-0804">Transcription</keyword>
<evidence type="ECO:0000256" key="15">
    <source>
        <dbReference type="SAM" id="MobiDB-lite"/>
    </source>
</evidence>
<organism evidence="19 20">
    <name type="scientific">Nakaseomyces bracarensis</name>
    <dbReference type="NCBI Taxonomy" id="273131"/>
    <lineage>
        <taxon>Eukaryota</taxon>
        <taxon>Fungi</taxon>
        <taxon>Dikarya</taxon>
        <taxon>Ascomycota</taxon>
        <taxon>Saccharomycotina</taxon>
        <taxon>Saccharomycetes</taxon>
        <taxon>Saccharomycetales</taxon>
        <taxon>Saccharomycetaceae</taxon>
        <taxon>Nakaseomyces</taxon>
    </lineage>
</organism>
<reference evidence="19 20" key="1">
    <citation type="submission" date="2024-05" db="EMBL/GenBank/DDBJ databases">
        <title>Long read based assembly of the Candida bracarensis genome reveals expanded adhesin content.</title>
        <authorList>
            <person name="Marcet-Houben M."/>
            <person name="Ksiezopolska E."/>
            <person name="Gabaldon T."/>
        </authorList>
    </citation>
    <scope>NUCLEOTIDE SEQUENCE [LARGE SCALE GENOMIC DNA]</scope>
    <source>
        <strain evidence="19 20">CBM6</strain>
    </source>
</reference>
<dbReference type="PANTHER" id="PTHR45685">
    <property type="entry name" value="HELICASE SRCAP-RELATED"/>
    <property type="match status" value="1"/>
</dbReference>
<dbReference type="CDD" id="cd18003">
    <property type="entry name" value="DEXQc_SRCAP"/>
    <property type="match status" value="1"/>
</dbReference>
<dbReference type="CDD" id="cd18793">
    <property type="entry name" value="SF2_C_SNF"/>
    <property type="match status" value="1"/>
</dbReference>
<feature type="domain" description="Helicase C-terminal" evidence="17">
    <location>
        <begin position="1211"/>
        <end position="1364"/>
    </location>
</feature>
<dbReference type="InterPro" id="IPR038718">
    <property type="entry name" value="SNF2-like_sf"/>
</dbReference>
<evidence type="ECO:0000256" key="11">
    <source>
        <dbReference type="ARBA" id="ARBA00023163"/>
    </source>
</evidence>
<gene>
    <name evidence="19" type="ORF">RNJ44_04659</name>
</gene>
<dbReference type="Pfam" id="PF00176">
    <property type="entry name" value="SNF2-rel_dom"/>
    <property type="match status" value="1"/>
</dbReference>
<keyword evidence="10" id="KW-0010">Activator</keyword>
<dbReference type="Pfam" id="PF00271">
    <property type="entry name" value="Helicase_C"/>
    <property type="match status" value="1"/>
</dbReference>
<evidence type="ECO:0000256" key="2">
    <source>
        <dbReference type="ARBA" id="ARBA00009220"/>
    </source>
</evidence>
<feature type="domain" description="Helicase ATP-binding" evidence="16">
    <location>
        <begin position="671"/>
        <end position="836"/>
    </location>
</feature>
<evidence type="ECO:0000256" key="4">
    <source>
        <dbReference type="ARBA" id="ARBA00022801"/>
    </source>
</evidence>
<dbReference type="InterPro" id="IPR000330">
    <property type="entry name" value="SNF2_N"/>
</dbReference>
<dbReference type="SMART" id="SM00490">
    <property type="entry name" value="HELICc"/>
    <property type="match status" value="1"/>
</dbReference>
<keyword evidence="12" id="KW-0539">Nucleus</keyword>
<keyword evidence="4" id="KW-0378">Hydrolase</keyword>
<dbReference type="PANTHER" id="PTHR45685:SF1">
    <property type="entry name" value="HELICASE SRCAP"/>
    <property type="match status" value="1"/>
</dbReference>
<dbReference type="Gene3D" id="3.40.50.10810">
    <property type="entry name" value="Tandem AAA-ATPase domain"/>
    <property type="match status" value="1"/>
</dbReference>
<keyword evidence="7" id="KW-0156">Chromatin regulator</keyword>
<evidence type="ECO:0000256" key="3">
    <source>
        <dbReference type="ARBA" id="ARBA00022741"/>
    </source>
</evidence>
<keyword evidence="3" id="KW-0547">Nucleotide-binding</keyword>
<dbReference type="InterPro" id="IPR049730">
    <property type="entry name" value="SNF2/RAD54-like_C"/>
</dbReference>